<dbReference type="GO" id="GO:0005643">
    <property type="term" value="C:nuclear pore"/>
    <property type="evidence" value="ECO:0007669"/>
    <property type="project" value="UniProtKB-SubCell"/>
</dbReference>
<dbReference type="SUPFAM" id="SSF82171">
    <property type="entry name" value="DPP6 N-terminal domain-like"/>
    <property type="match status" value="1"/>
</dbReference>
<dbReference type="EMBL" id="UFAJ01000033">
    <property type="protein sequence ID" value="SSD58654.1"/>
    <property type="molecule type" value="Genomic_DNA"/>
</dbReference>
<dbReference type="GO" id="GO:0006406">
    <property type="term" value="P:mRNA export from nucleus"/>
    <property type="evidence" value="ECO:0007669"/>
    <property type="project" value="TreeGrafter"/>
</dbReference>
<keyword evidence="2" id="KW-0813">Transport</keyword>
<dbReference type="GO" id="GO:0000056">
    <property type="term" value="P:ribosomal small subunit export from nucleus"/>
    <property type="evidence" value="ECO:0007669"/>
    <property type="project" value="InterPro"/>
</dbReference>
<keyword evidence="10" id="KW-1185">Reference proteome</keyword>
<reference evidence="10" key="1">
    <citation type="submission" date="2018-06" db="EMBL/GenBank/DDBJ databases">
        <authorList>
            <person name="Guldener U."/>
        </authorList>
    </citation>
    <scope>NUCLEOTIDE SEQUENCE [LARGE SCALE GENOMIC DNA]</scope>
    <source>
        <strain evidence="10">UTAD17</strain>
    </source>
</reference>
<evidence type="ECO:0000313" key="10">
    <source>
        <dbReference type="Proteomes" id="UP000262825"/>
    </source>
</evidence>
<protein>
    <recommendedName>
        <fullName evidence="11">Nucleoporin NUP82</fullName>
    </recommendedName>
</protein>
<dbReference type="PANTHER" id="PTHR13257">
    <property type="entry name" value="NUCLEOPORIN NUP84-RELATED"/>
    <property type="match status" value="1"/>
</dbReference>
<name>A0A376B2E2_9ASCO</name>
<evidence type="ECO:0000256" key="7">
    <source>
        <dbReference type="ARBA" id="ARBA00023242"/>
    </source>
</evidence>
<proteinExistence type="predicted"/>
<evidence type="ECO:0000256" key="2">
    <source>
        <dbReference type="ARBA" id="ARBA00022448"/>
    </source>
</evidence>
<keyword evidence="5" id="KW-0811">Translocation</keyword>
<keyword evidence="4" id="KW-0653">Protein transport</keyword>
<keyword evidence="7" id="KW-0539">Nucleus</keyword>
<evidence type="ECO:0000256" key="5">
    <source>
        <dbReference type="ARBA" id="ARBA00023010"/>
    </source>
</evidence>
<evidence type="ECO:0000313" key="9">
    <source>
        <dbReference type="EMBL" id="SSD58654.1"/>
    </source>
</evidence>
<dbReference type="GO" id="GO:0000055">
    <property type="term" value="P:ribosomal large subunit export from nucleus"/>
    <property type="evidence" value="ECO:0007669"/>
    <property type="project" value="InterPro"/>
</dbReference>
<evidence type="ECO:0000256" key="6">
    <source>
        <dbReference type="ARBA" id="ARBA00023132"/>
    </source>
</evidence>
<comment type="subcellular location">
    <subcellularLocation>
        <location evidence="1">Nucleus</location>
        <location evidence="1">Nuclear pore complex</location>
    </subcellularLocation>
</comment>
<gene>
    <name evidence="9" type="ORF">SCODWIG_00415</name>
</gene>
<sequence length="794" mass="91019">MQSVKEHYKVLNDKPFFQNSVVSYLNPNHINPCIILTPNNTIANRNNNSVVFINDLGECRVTYDIINFKNYKTVYQFNRNNTLNVKDFKFIEFSGELIAIIDTNYKLHILDIASTTNESSMLLEIFDFNPENNKIKQILWHPLSTRVLVLLMEDSSIVKYNTVTGETIYYNDFSVVNDNEGSCTRLNVSSIARTNINVSNVTFSKNDGGLRLYLLDQDENDIYSIYPFFPESTFKLKKSIILNIFDTSCLQYDSYLKDETIPFEIKNIFIRQSHFVSKYLYNALSDIDKVGGTDGVITDKLINIEIPEAFNTKEYGLQGPYKIAPFPDHLYSQTGNQLLTLDIEDGNELLCIGFDNSGFLLCFADLDSPMYWSSTDIFNYSDFNCSLTSIEYLTVQNCNKTSTEFKCIAPHTIVSHLPIAASIENVGNNNSISTGTYFIDTSSWSKVFSEAISKQDFSLLDDDTLKVVSSIQNFGEKKIISCGGINLSSSENQHIDIICTLSDESVILVHTKNEQLEKEETTLKKLLLSQEQNAEGQSLLSVYHPAFSKPLDGILNMQHELKKSLQQESFYKNHVLSPYLANTCLLDIDIESEEYFKVIGILSEQLGDRLTLTSNLAYALYQRIMEQQYELRRQLSCNNMILNKQDDFKQKNMEQEERLAKIVNENAHLSERIESLQKTLKEKLELLQNNNNDMPLKTVEIEWFRSLKNDILEFNKMVLKQQTFKEQLSYIQAELKTYNGAVVVDSKRNNDIFDFKELQELLKIDGQIVRQCNDELVHAANELDIKLNDSSISP</sequence>
<dbReference type="VEuPathDB" id="FungiDB:SCODWIG_00415"/>
<dbReference type="OrthoDB" id="341482at2759"/>
<evidence type="ECO:0000256" key="8">
    <source>
        <dbReference type="SAM" id="Coils"/>
    </source>
</evidence>
<keyword evidence="8" id="KW-0175">Coiled coil</keyword>
<evidence type="ECO:0008006" key="11">
    <source>
        <dbReference type="Google" id="ProtNLM"/>
    </source>
</evidence>
<keyword evidence="3" id="KW-0509">mRNA transport</keyword>
<feature type="coiled-coil region" evidence="8">
    <location>
        <begin position="645"/>
        <end position="693"/>
    </location>
</feature>
<dbReference type="AlphaFoldDB" id="A0A376B2E2"/>
<dbReference type="Proteomes" id="UP000262825">
    <property type="component" value="Unassembled WGS sequence"/>
</dbReference>
<dbReference type="InterPro" id="IPR037700">
    <property type="entry name" value="NUP88/NUP82"/>
</dbReference>
<dbReference type="PANTHER" id="PTHR13257:SF0">
    <property type="entry name" value="NUCLEAR PORE COMPLEX PROTEIN NUP88"/>
    <property type="match status" value="1"/>
</dbReference>
<evidence type="ECO:0000256" key="1">
    <source>
        <dbReference type="ARBA" id="ARBA00004567"/>
    </source>
</evidence>
<evidence type="ECO:0000256" key="3">
    <source>
        <dbReference type="ARBA" id="ARBA00022816"/>
    </source>
</evidence>
<organism evidence="9 10">
    <name type="scientific">Saccharomycodes ludwigii</name>
    <dbReference type="NCBI Taxonomy" id="36035"/>
    <lineage>
        <taxon>Eukaryota</taxon>
        <taxon>Fungi</taxon>
        <taxon>Dikarya</taxon>
        <taxon>Ascomycota</taxon>
        <taxon>Saccharomycotina</taxon>
        <taxon>Saccharomycetes</taxon>
        <taxon>Saccharomycodales</taxon>
        <taxon>Saccharomycodaceae</taxon>
        <taxon>Saccharomycodes</taxon>
    </lineage>
</organism>
<dbReference type="GO" id="GO:0017056">
    <property type="term" value="F:structural constituent of nuclear pore"/>
    <property type="evidence" value="ECO:0007669"/>
    <property type="project" value="InterPro"/>
</dbReference>
<evidence type="ECO:0000256" key="4">
    <source>
        <dbReference type="ARBA" id="ARBA00022927"/>
    </source>
</evidence>
<keyword evidence="6" id="KW-0906">Nuclear pore complex</keyword>
<dbReference type="GO" id="GO:0006606">
    <property type="term" value="P:protein import into nucleus"/>
    <property type="evidence" value="ECO:0007669"/>
    <property type="project" value="TreeGrafter"/>
</dbReference>
<accession>A0A376B2E2</accession>